<dbReference type="SMART" id="SM00091">
    <property type="entry name" value="PAS"/>
    <property type="match status" value="1"/>
</dbReference>
<keyword evidence="10" id="KW-0067">ATP-binding</keyword>
<keyword evidence="10" id="KW-0547">Nucleotide-binding</keyword>
<keyword evidence="5" id="KW-0418">Kinase</keyword>
<accession>A0ABV9Z1T2</accession>
<dbReference type="Pfam" id="PF02518">
    <property type="entry name" value="HATPase_c"/>
    <property type="match status" value="1"/>
</dbReference>
<evidence type="ECO:0000313" key="11">
    <source>
        <dbReference type="Proteomes" id="UP001595796"/>
    </source>
</evidence>
<proteinExistence type="predicted"/>
<protein>
    <recommendedName>
        <fullName evidence="2">histidine kinase</fullName>
        <ecNumber evidence="2">2.7.13.3</ecNumber>
    </recommendedName>
</protein>
<evidence type="ECO:0000259" key="8">
    <source>
        <dbReference type="PROSITE" id="PS50109"/>
    </source>
</evidence>
<keyword evidence="3" id="KW-0597">Phosphoprotein</keyword>
<dbReference type="SMART" id="SM00387">
    <property type="entry name" value="HATPase_c"/>
    <property type="match status" value="1"/>
</dbReference>
<dbReference type="PROSITE" id="PS50109">
    <property type="entry name" value="HIS_KIN"/>
    <property type="match status" value="1"/>
</dbReference>
<dbReference type="Proteomes" id="UP001595796">
    <property type="component" value="Unassembled WGS sequence"/>
</dbReference>
<comment type="caution">
    <text evidence="10">The sequence shown here is derived from an EMBL/GenBank/DDBJ whole genome shotgun (WGS) entry which is preliminary data.</text>
</comment>
<dbReference type="PANTHER" id="PTHR42878">
    <property type="entry name" value="TWO-COMPONENT HISTIDINE KINASE"/>
    <property type="match status" value="1"/>
</dbReference>
<dbReference type="InterPro" id="IPR003661">
    <property type="entry name" value="HisK_dim/P_dom"/>
</dbReference>
<dbReference type="CDD" id="cd00082">
    <property type="entry name" value="HisKA"/>
    <property type="match status" value="1"/>
</dbReference>
<feature type="domain" description="Histidine kinase" evidence="8">
    <location>
        <begin position="156"/>
        <end position="365"/>
    </location>
</feature>
<evidence type="ECO:0000256" key="3">
    <source>
        <dbReference type="ARBA" id="ARBA00022553"/>
    </source>
</evidence>
<dbReference type="InterPro" id="IPR050351">
    <property type="entry name" value="BphY/WalK/GraS-like"/>
</dbReference>
<dbReference type="Gene3D" id="1.10.287.130">
    <property type="match status" value="1"/>
</dbReference>
<evidence type="ECO:0000256" key="2">
    <source>
        <dbReference type="ARBA" id="ARBA00012438"/>
    </source>
</evidence>
<feature type="compositionally biased region" description="Low complexity" evidence="7">
    <location>
        <begin position="379"/>
        <end position="391"/>
    </location>
</feature>
<evidence type="ECO:0000256" key="6">
    <source>
        <dbReference type="ARBA" id="ARBA00023136"/>
    </source>
</evidence>
<dbReference type="EC" id="2.7.13.3" evidence="2"/>
<dbReference type="SUPFAM" id="SSF55785">
    <property type="entry name" value="PYP-like sensor domain (PAS domain)"/>
    <property type="match status" value="1"/>
</dbReference>
<keyword evidence="4" id="KW-0808">Transferase</keyword>
<sequence length="397" mass="43260">MRLSDLMRDPDAAEDLEDLYENAPCGYLSLGTDARIVKANRTLATWTGFTPDELVGKRFHDLLNVAGRIFYETHFAPLLRMQGFFHEVALDLQTADGGRLPVLANAVERRDPDGALIFTRVTIFQAVVRRRHERELEERLHAERTLGELREQFIAVLGHDLRNPLAAISSGLRILAQEEQTAKSKKVIGLMQGSALRMFGLIDNVLDFARGRLGGGITLRLSHEALGPVLEHVVEELQTAYPERAVEKAIVITQQVLCDQARIAQLASNLLGNAFTHGAAELPVKIAATTEDGMFKLCVSNAGPPIPPEAMKQLFQPFQRGDRSSEGLGLGLHIASEIAKAHDGSLTVRSDANETCFTFEMPLTAMAERQDGRDGFVRSSATSGAPSSGTPQGTSGA</sequence>
<dbReference type="SUPFAM" id="SSF47384">
    <property type="entry name" value="Homodimeric domain of signal transducing histidine kinase"/>
    <property type="match status" value="1"/>
</dbReference>
<dbReference type="InterPro" id="IPR000014">
    <property type="entry name" value="PAS"/>
</dbReference>
<dbReference type="InterPro" id="IPR035965">
    <property type="entry name" value="PAS-like_dom_sf"/>
</dbReference>
<dbReference type="InterPro" id="IPR036890">
    <property type="entry name" value="HATPase_C_sf"/>
</dbReference>
<name>A0ABV9Z1T2_9HYPH</name>
<evidence type="ECO:0000313" key="10">
    <source>
        <dbReference type="EMBL" id="MFC5067713.1"/>
    </source>
</evidence>
<dbReference type="InterPro" id="IPR005467">
    <property type="entry name" value="His_kinase_dom"/>
</dbReference>
<evidence type="ECO:0000259" key="9">
    <source>
        <dbReference type="PROSITE" id="PS50112"/>
    </source>
</evidence>
<dbReference type="GO" id="GO:0005524">
    <property type="term" value="F:ATP binding"/>
    <property type="evidence" value="ECO:0007669"/>
    <property type="project" value="UniProtKB-KW"/>
</dbReference>
<organism evidence="10 11">
    <name type="scientific">Flaviflagellibacter deserti</name>
    <dbReference type="NCBI Taxonomy" id="2267266"/>
    <lineage>
        <taxon>Bacteria</taxon>
        <taxon>Pseudomonadati</taxon>
        <taxon>Pseudomonadota</taxon>
        <taxon>Alphaproteobacteria</taxon>
        <taxon>Hyphomicrobiales</taxon>
        <taxon>Flaviflagellibacter</taxon>
    </lineage>
</organism>
<dbReference type="EMBL" id="JBHSJF010000005">
    <property type="protein sequence ID" value="MFC5067713.1"/>
    <property type="molecule type" value="Genomic_DNA"/>
</dbReference>
<dbReference type="Pfam" id="PF00512">
    <property type="entry name" value="HisKA"/>
    <property type="match status" value="1"/>
</dbReference>
<dbReference type="SUPFAM" id="SSF55874">
    <property type="entry name" value="ATPase domain of HSP90 chaperone/DNA topoisomerase II/histidine kinase"/>
    <property type="match status" value="1"/>
</dbReference>
<evidence type="ECO:0000256" key="4">
    <source>
        <dbReference type="ARBA" id="ARBA00022679"/>
    </source>
</evidence>
<dbReference type="PRINTS" id="PR00344">
    <property type="entry name" value="BCTRLSENSOR"/>
</dbReference>
<evidence type="ECO:0000256" key="7">
    <source>
        <dbReference type="SAM" id="MobiDB-lite"/>
    </source>
</evidence>
<dbReference type="PANTHER" id="PTHR42878:SF13">
    <property type="entry name" value="HISTIDINE KINASE"/>
    <property type="match status" value="1"/>
</dbReference>
<dbReference type="Gene3D" id="3.30.450.20">
    <property type="entry name" value="PAS domain"/>
    <property type="match status" value="1"/>
</dbReference>
<dbReference type="InterPro" id="IPR004358">
    <property type="entry name" value="Sig_transdc_His_kin-like_C"/>
</dbReference>
<evidence type="ECO:0000256" key="5">
    <source>
        <dbReference type="ARBA" id="ARBA00022777"/>
    </source>
</evidence>
<keyword evidence="6" id="KW-0472">Membrane</keyword>
<feature type="domain" description="PAS" evidence="9">
    <location>
        <begin position="12"/>
        <end position="64"/>
    </location>
</feature>
<dbReference type="CDD" id="cd00130">
    <property type="entry name" value="PAS"/>
    <property type="match status" value="1"/>
</dbReference>
<feature type="region of interest" description="Disordered" evidence="7">
    <location>
        <begin position="369"/>
        <end position="397"/>
    </location>
</feature>
<dbReference type="NCBIfam" id="TIGR00229">
    <property type="entry name" value="sensory_box"/>
    <property type="match status" value="1"/>
</dbReference>
<dbReference type="RefSeq" id="WP_379769966.1">
    <property type="nucleotide sequence ID" value="NZ_JBHSJF010000005.1"/>
</dbReference>
<reference evidence="11" key="1">
    <citation type="journal article" date="2019" name="Int. J. Syst. Evol. Microbiol.">
        <title>The Global Catalogue of Microorganisms (GCM) 10K type strain sequencing project: providing services to taxonomists for standard genome sequencing and annotation.</title>
        <authorList>
            <consortium name="The Broad Institute Genomics Platform"/>
            <consortium name="The Broad Institute Genome Sequencing Center for Infectious Disease"/>
            <person name="Wu L."/>
            <person name="Ma J."/>
        </authorList>
    </citation>
    <scope>NUCLEOTIDE SEQUENCE [LARGE SCALE GENOMIC DNA]</scope>
    <source>
        <strain evidence="11">CGMCC 1.16444</strain>
    </source>
</reference>
<dbReference type="Gene3D" id="3.30.565.10">
    <property type="entry name" value="Histidine kinase-like ATPase, C-terminal domain"/>
    <property type="match status" value="1"/>
</dbReference>
<dbReference type="Pfam" id="PF13426">
    <property type="entry name" value="PAS_9"/>
    <property type="match status" value="1"/>
</dbReference>
<gene>
    <name evidence="10" type="ORF">ACFPFW_06750</name>
</gene>
<evidence type="ECO:0000256" key="1">
    <source>
        <dbReference type="ARBA" id="ARBA00000085"/>
    </source>
</evidence>
<dbReference type="SMART" id="SM00388">
    <property type="entry name" value="HisKA"/>
    <property type="match status" value="1"/>
</dbReference>
<dbReference type="InterPro" id="IPR003594">
    <property type="entry name" value="HATPase_dom"/>
</dbReference>
<keyword evidence="11" id="KW-1185">Reference proteome</keyword>
<dbReference type="InterPro" id="IPR036097">
    <property type="entry name" value="HisK_dim/P_sf"/>
</dbReference>
<comment type="catalytic activity">
    <reaction evidence="1">
        <text>ATP + protein L-histidine = ADP + protein N-phospho-L-histidine.</text>
        <dbReference type="EC" id="2.7.13.3"/>
    </reaction>
</comment>
<dbReference type="PROSITE" id="PS50112">
    <property type="entry name" value="PAS"/>
    <property type="match status" value="1"/>
</dbReference>